<evidence type="ECO:0000256" key="7">
    <source>
        <dbReference type="SAM" id="Coils"/>
    </source>
</evidence>
<dbReference type="PROSITE" id="PS50110">
    <property type="entry name" value="RESPONSE_REGULATORY"/>
    <property type="match status" value="1"/>
</dbReference>
<dbReference type="EMBL" id="JBGBPQ010000024">
    <property type="protein sequence ID" value="KAL1500100.1"/>
    <property type="molecule type" value="Genomic_DNA"/>
</dbReference>
<dbReference type="SUPFAM" id="SSF52172">
    <property type="entry name" value="CheY-like"/>
    <property type="match status" value="1"/>
</dbReference>
<dbReference type="Gene3D" id="3.30.565.10">
    <property type="entry name" value="Histidine kinase-like ATPase, C-terminal domain"/>
    <property type="match status" value="1"/>
</dbReference>
<name>A0AB34IJE3_PRYPA</name>
<comment type="caution">
    <text evidence="10">The sequence shown here is derived from an EMBL/GenBank/DDBJ whole genome shotgun (WGS) entry which is preliminary data.</text>
</comment>
<sequence length="902" mass="100272">MSVTLPGAPQMIDALALASKADLVGVPDVSRSTGCDGQPVAAVVLDAGTRVLLQSNDAFSQLAGYASDELIHMAFSDLISESRGELRRSDGRIVHVQLIFLPTSTAKLVCFVRDVSETKRALDTFEAVWEQPLDGKALVIRGEEPTSEKRPLVVTRVSSVLPKLLGIEMDAVRLHDPTFLPSVLSEENLHLLEESADDGKEHILRHCDRWVRVRGVKLSTSVTMLILTDVTQSHEAVLAVRRRMQQVQEQADLEKREAVEQLRRRHTLALERVSDVILEVRADSWTREGVRAATIAYATPSFSTLFGVEPSEEPGFWPSLALDRGALEALLLLHTNARDEMRFRRGGEERMVRITTIHAPEVLDDTMLIICHDLSSSERQGQLEVAHEQDSEAMHFLSHELKNRLLAVRGLVEEMRDTVAKQAPQLLMLPHDLNAVANDAISTIGRGIVLCVNQTLVRQLFDDGYSANATDVCVLELLRTASARRASIVIDDDVPSIVSLDGNLVMHILENLLTNAVKYGERDGRITLRASRDGGRLRFTVVNLPGEMHRKAVARFGHKVDALPQLLNGVAGLERDSTSTNKGLRIAQKCAQTLDGELQIKFHKEYVESVLALPLFFAAKEVSLPSSLRIVTLDDDHVVRRLDQIQLQRLNVQVEVRGNTAEEILGFPEYVASLDPPPDLLIIDHNLDHPVSRMPLIKGSSILPQLREKGFNGKIIIKSVDTREEDRRSYLMQGADAVVDKGAVHRPDFFARVIRDTLDGKGQRKTSGDTDCCSSLDESFTESSGERPSVPLVNEDFLSTLPEAVLKAIVKQSFCGDQPDSMQAQVSSLKESYERYDSDMRRVMHRLQGSATSLGLLRLEQELSKFKRCPSADNLAFVDQTYSDTRDYLLSARFNTEQQSSN</sequence>
<gene>
    <name evidence="10" type="ORF">AB1Y20_012774</name>
</gene>
<evidence type="ECO:0000259" key="9">
    <source>
        <dbReference type="PROSITE" id="PS50110"/>
    </source>
</evidence>
<keyword evidence="7" id="KW-0175">Coiled coil</keyword>
<proteinExistence type="predicted"/>
<dbReference type="InterPro" id="IPR003594">
    <property type="entry name" value="HATPase_dom"/>
</dbReference>
<dbReference type="Proteomes" id="UP001515480">
    <property type="component" value="Unassembled WGS sequence"/>
</dbReference>
<dbReference type="CDD" id="cd00156">
    <property type="entry name" value="REC"/>
    <property type="match status" value="1"/>
</dbReference>
<dbReference type="InterPro" id="IPR036890">
    <property type="entry name" value="HATPase_C_sf"/>
</dbReference>
<dbReference type="InterPro" id="IPR050736">
    <property type="entry name" value="Sensor_HK_Regulatory"/>
</dbReference>
<evidence type="ECO:0000256" key="4">
    <source>
        <dbReference type="ARBA" id="ARBA00022777"/>
    </source>
</evidence>
<evidence type="ECO:0000313" key="11">
    <source>
        <dbReference type="Proteomes" id="UP001515480"/>
    </source>
</evidence>
<dbReference type="EC" id="2.7.13.3" evidence="2"/>
<keyword evidence="11" id="KW-1185">Reference proteome</keyword>
<feature type="modified residue" description="4-aspartylphosphate" evidence="6">
    <location>
        <position position="684"/>
    </location>
</feature>
<dbReference type="CDD" id="cd00130">
    <property type="entry name" value="PAS"/>
    <property type="match status" value="1"/>
</dbReference>
<evidence type="ECO:0000256" key="3">
    <source>
        <dbReference type="ARBA" id="ARBA00022679"/>
    </source>
</evidence>
<dbReference type="SMART" id="SM00448">
    <property type="entry name" value="REC"/>
    <property type="match status" value="1"/>
</dbReference>
<keyword evidence="3" id="KW-0808">Transferase</keyword>
<feature type="compositionally biased region" description="Polar residues" evidence="8">
    <location>
        <begin position="772"/>
        <end position="783"/>
    </location>
</feature>
<feature type="domain" description="Response regulatory" evidence="9">
    <location>
        <begin position="629"/>
        <end position="756"/>
    </location>
</feature>
<dbReference type="AlphaFoldDB" id="A0AB34IJE3"/>
<dbReference type="InterPro" id="IPR035965">
    <property type="entry name" value="PAS-like_dom_sf"/>
</dbReference>
<feature type="coiled-coil region" evidence="7">
    <location>
        <begin position="237"/>
        <end position="264"/>
    </location>
</feature>
<dbReference type="SUPFAM" id="SSF55874">
    <property type="entry name" value="ATPase domain of HSP90 chaperone/DNA topoisomerase II/histidine kinase"/>
    <property type="match status" value="1"/>
</dbReference>
<dbReference type="InterPro" id="IPR000014">
    <property type="entry name" value="PAS"/>
</dbReference>
<keyword evidence="4" id="KW-0418">Kinase</keyword>
<evidence type="ECO:0000313" key="10">
    <source>
        <dbReference type="EMBL" id="KAL1500100.1"/>
    </source>
</evidence>
<evidence type="ECO:0000256" key="8">
    <source>
        <dbReference type="SAM" id="MobiDB-lite"/>
    </source>
</evidence>
<dbReference type="SUPFAM" id="SSF55785">
    <property type="entry name" value="PYP-like sensor domain (PAS domain)"/>
    <property type="match status" value="1"/>
</dbReference>
<organism evidence="10 11">
    <name type="scientific">Prymnesium parvum</name>
    <name type="common">Toxic golden alga</name>
    <dbReference type="NCBI Taxonomy" id="97485"/>
    <lineage>
        <taxon>Eukaryota</taxon>
        <taxon>Haptista</taxon>
        <taxon>Haptophyta</taxon>
        <taxon>Prymnesiophyceae</taxon>
        <taxon>Prymnesiales</taxon>
        <taxon>Prymnesiaceae</taxon>
        <taxon>Prymnesium</taxon>
    </lineage>
</organism>
<evidence type="ECO:0000256" key="2">
    <source>
        <dbReference type="ARBA" id="ARBA00012438"/>
    </source>
</evidence>
<dbReference type="GO" id="GO:0004673">
    <property type="term" value="F:protein histidine kinase activity"/>
    <property type="evidence" value="ECO:0007669"/>
    <property type="project" value="UniProtKB-EC"/>
</dbReference>
<feature type="region of interest" description="Disordered" evidence="8">
    <location>
        <begin position="760"/>
        <end position="788"/>
    </location>
</feature>
<dbReference type="GO" id="GO:0000160">
    <property type="term" value="P:phosphorelay signal transduction system"/>
    <property type="evidence" value="ECO:0007669"/>
    <property type="project" value="UniProtKB-KW"/>
</dbReference>
<keyword evidence="5" id="KW-0902">Two-component regulatory system</keyword>
<dbReference type="InterPro" id="IPR011006">
    <property type="entry name" value="CheY-like_superfamily"/>
</dbReference>
<reference evidence="10 11" key="1">
    <citation type="journal article" date="2024" name="Science">
        <title>Giant polyketide synthase enzymes in the biosynthesis of giant marine polyether toxins.</title>
        <authorList>
            <person name="Fallon T.R."/>
            <person name="Shende V.V."/>
            <person name="Wierzbicki I.H."/>
            <person name="Pendleton A.L."/>
            <person name="Watervoot N.F."/>
            <person name="Auber R.P."/>
            <person name="Gonzalez D.J."/>
            <person name="Wisecaver J.H."/>
            <person name="Moore B.S."/>
        </authorList>
    </citation>
    <scope>NUCLEOTIDE SEQUENCE [LARGE SCALE GENOMIC DNA]</scope>
    <source>
        <strain evidence="10 11">12B1</strain>
    </source>
</reference>
<dbReference type="PANTHER" id="PTHR43711:SF1">
    <property type="entry name" value="HISTIDINE KINASE 1"/>
    <property type="match status" value="1"/>
</dbReference>
<dbReference type="Pfam" id="PF02518">
    <property type="entry name" value="HATPase_c"/>
    <property type="match status" value="1"/>
</dbReference>
<keyword evidence="6" id="KW-0597">Phosphoprotein</keyword>
<dbReference type="InterPro" id="IPR001789">
    <property type="entry name" value="Sig_transdc_resp-reg_receiver"/>
</dbReference>
<dbReference type="Gene3D" id="3.40.50.2300">
    <property type="match status" value="1"/>
</dbReference>
<comment type="catalytic activity">
    <reaction evidence="1">
        <text>ATP + protein L-histidine = ADP + protein N-phospho-L-histidine.</text>
        <dbReference type="EC" id="2.7.13.3"/>
    </reaction>
</comment>
<evidence type="ECO:0000256" key="6">
    <source>
        <dbReference type="PROSITE-ProRule" id="PRU00169"/>
    </source>
</evidence>
<evidence type="ECO:0000256" key="1">
    <source>
        <dbReference type="ARBA" id="ARBA00000085"/>
    </source>
</evidence>
<protein>
    <recommendedName>
        <fullName evidence="2">histidine kinase</fullName>
        <ecNumber evidence="2">2.7.13.3</ecNumber>
    </recommendedName>
</protein>
<evidence type="ECO:0000256" key="5">
    <source>
        <dbReference type="ARBA" id="ARBA00023012"/>
    </source>
</evidence>
<dbReference type="PANTHER" id="PTHR43711">
    <property type="entry name" value="TWO-COMPONENT HISTIDINE KINASE"/>
    <property type="match status" value="1"/>
</dbReference>
<accession>A0AB34IJE3</accession>